<proteinExistence type="predicted"/>
<reference evidence="2 3" key="1">
    <citation type="journal article" date="2018" name="Sci. Rep.">
        <title>Genomic signatures of local adaptation to the degree of environmental predictability in rotifers.</title>
        <authorList>
            <person name="Franch-Gras L."/>
            <person name="Hahn C."/>
            <person name="Garcia-Roger E.M."/>
            <person name="Carmona M.J."/>
            <person name="Serra M."/>
            <person name="Gomez A."/>
        </authorList>
    </citation>
    <scope>NUCLEOTIDE SEQUENCE [LARGE SCALE GENOMIC DNA]</scope>
    <source>
        <strain evidence="2">HYR1</strain>
    </source>
</reference>
<sequence length="87" mass="10642">MKKIIFFFFFVWFRLIFVVFSLEQLNKRKIKLCVHEAEDLVQHMISNEHDAQFECLWGDNFDQTSNRPPDTHFLYVTINKLQKKFIE</sequence>
<dbReference type="EMBL" id="REGN01003498">
    <property type="protein sequence ID" value="RNA22278.1"/>
    <property type="molecule type" value="Genomic_DNA"/>
</dbReference>
<keyword evidence="1" id="KW-0732">Signal</keyword>
<name>A0A3M7RGA5_BRAPC</name>
<gene>
    <name evidence="2" type="ORF">BpHYR1_054602</name>
</gene>
<dbReference type="AlphaFoldDB" id="A0A3M7RGA5"/>
<protein>
    <recommendedName>
        <fullName evidence="4">Secreted protein</fullName>
    </recommendedName>
</protein>
<evidence type="ECO:0000313" key="3">
    <source>
        <dbReference type="Proteomes" id="UP000276133"/>
    </source>
</evidence>
<accession>A0A3M7RGA5</accession>
<evidence type="ECO:0000256" key="1">
    <source>
        <dbReference type="SAM" id="SignalP"/>
    </source>
</evidence>
<comment type="caution">
    <text evidence="2">The sequence shown here is derived from an EMBL/GenBank/DDBJ whole genome shotgun (WGS) entry which is preliminary data.</text>
</comment>
<keyword evidence="3" id="KW-1185">Reference proteome</keyword>
<feature type="signal peptide" evidence="1">
    <location>
        <begin position="1"/>
        <end position="21"/>
    </location>
</feature>
<organism evidence="2 3">
    <name type="scientific">Brachionus plicatilis</name>
    <name type="common">Marine rotifer</name>
    <name type="synonym">Brachionus muelleri</name>
    <dbReference type="NCBI Taxonomy" id="10195"/>
    <lineage>
        <taxon>Eukaryota</taxon>
        <taxon>Metazoa</taxon>
        <taxon>Spiralia</taxon>
        <taxon>Gnathifera</taxon>
        <taxon>Rotifera</taxon>
        <taxon>Eurotatoria</taxon>
        <taxon>Monogononta</taxon>
        <taxon>Pseudotrocha</taxon>
        <taxon>Ploima</taxon>
        <taxon>Brachionidae</taxon>
        <taxon>Brachionus</taxon>
    </lineage>
</organism>
<feature type="chain" id="PRO_5017969929" description="Secreted protein" evidence="1">
    <location>
        <begin position="22"/>
        <end position="87"/>
    </location>
</feature>
<evidence type="ECO:0008006" key="4">
    <source>
        <dbReference type="Google" id="ProtNLM"/>
    </source>
</evidence>
<dbReference type="Proteomes" id="UP000276133">
    <property type="component" value="Unassembled WGS sequence"/>
</dbReference>
<evidence type="ECO:0000313" key="2">
    <source>
        <dbReference type="EMBL" id="RNA22278.1"/>
    </source>
</evidence>